<dbReference type="PANTHER" id="PTHR43757">
    <property type="entry name" value="AMINOMETHYLTRANSFERASE"/>
    <property type="match status" value="1"/>
</dbReference>
<dbReference type="Pfam" id="PF08669">
    <property type="entry name" value="GCV_T_C"/>
    <property type="match status" value="1"/>
</dbReference>
<dbReference type="Pfam" id="PF13510">
    <property type="entry name" value="Fer2_4"/>
    <property type="match status" value="1"/>
</dbReference>
<dbReference type="Pfam" id="PF01571">
    <property type="entry name" value="GCV_T"/>
    <property type="match status" value="1"/>
</dbReference>
<dbReference type="Pfam" id="PF12831">
    <property type="entry name" value="FAD_oxidored"/>
    <property type="match status" value="1"/>
</dbReference>
<dbReference type="SUPFAM" id="SSF51905">
    <property type="entry name" value="FAD/NAD(P)-binding domain"/>
    <property type="match status" value="1"/>
</dbReference>
<dbReference type="GO" id="GO:0016491">
    <property type="term" value="F:oxidoreductase activity"/>
    <property type="evidence" value="ECO:0007669"/>
    <property type="project" value="UniProtKB-KW"/>
</dbReference>
<evidence type="ECO:0000313" key="6">
    <source>
        <dbReference type="EMBL" id="MTD15329.1"/>
    </source>
</evidence>
<keyword evidence="7" id="KW-1185">Reference proteome</keyword>
<dbReference type="InterPro" id="IPR027266">
    <property type="entry name" value="TrmE/GcvT-like"/>
</dbReference>
<dbReference type="EMBL" id="WLYK01000006">
    <property type="protein sequence ID" value="MTD15329.1"/>
    <property type="molecule type" value="Genomic_DNA"/>
</dbReference>
<organism evidence="6 7">
    <name type="scientific">Nakamurella alba</name>
    <dbReference type="NCBI Taxonomy" id="2665158"/>
    <lineage>
        <taxon>Bacteria</taxon>
        <taxon>Bacillati</taxon>
        <taxon>Actinomycetota</taxon>
        <taxon>Actinomycetes</taxon>
        <taxon>Nakamurellales</taxon>
        <taxon>Nakamurellaceae</taxon>
        <taxon>Nakamurella</taxon>
    </lineage>
</organism>
<feature type="domain" description="Aminomethyltransferase C-terminal" evidence="4">
    <location>
        <begin position="862"/>
        <end position="948"/>
    </location>
</feature>
<dbReference type="InterPro" id="IPR013977">
    <property type="entry name" value="GcvT_C"/>
</dbReference>
<dbReference type="InterPro" id="IPR042204">
    <property type="entry name" value="2Fe-2S-bd_N"/>
</dbReference>
<dbReference type="Gene3D" id="3.30.70.1520">
    <property type="entry name" value="Heterotetrameric sarcosine oxidase"/>
    <property type="match status" value="1"/>
</dbReference>
<sequence length="1166" mass="121425">MTSSRLASGGRIDRATPLDVSFDGTPLQAYAGDTLASALLASGIRTVARSVMLGRPRGITSAGVEESTALVQVDKPFPEPMLTATTVPAVDGLAASSIWGQGRLAEDPDPATYDAVHHHCEVAVIGAGPAGLAAAVAAASTGARVLLLDDRPLPGGSLLTEAGVAWAEGLAAALGALPNVTYLPSTTVTGYYDDNYLIAVQRFTEPLAPVRERVRRIRAAEVVLATGAHERPVVFAGNDAPGVMLAGAVREYLLRYGVLAGERVVLFTTHDDAYPVAGDLLAAGAQVVVVDPRTPPEQSTDVPLPPVPTGTVLAGSVVTGTVTDEAGELVAVRVRTHSGAAVELPADVLAVSGGWNPAVHLYSQAGGKLEFSDTAGAFVPAGGGRHRLTVAGAAAGLRTTAEIVDDGERAGASAAEAAIGTAGALRHEFVPAGVPDLAAPDDGLSEYPEPAARLYLVDEPDVPVAGMTTHFVDLQRDVTVADLARATGAGLLSVEHVKRYTTAGTAHDQGKTSGVLTTGVVAHLLGVQPGELGTTTFRPPFTPIAFATLAGRERGQLFDPVRTTGAHGWHVARGALFENVGQWKRPWYYPATLPGGGVEDIEAAVLRECAAARAGVAFMDGSTLGKIEVTGPDAGAFLDLLYTNLMSTLKVGMVRYGVMCGVDGMVIDDGTVFRLDEHRFLVTTTTGNAAKILDWMEEWHQTEWPAMQVWCTSVTEQWATMAVVGPLSRTLVGALAPGLDAAQESFPFMAWRDTEVAGLPARVARISFSGELAFEINVAWSDAAALWDAAWAAGEPIGLTPYGTETMHVLRAEKGFPIVGQDTDGTITPQDLGMSWVVSKKKADYIGKRSHARPDNSRADRKHLVGLLPEDPDLLLPEGSQIVGTAALGAPPVPMLGHVTSSYRSAALGRPFALALCKGGRDLIGETVWVVVGDVPRPVTVTSMVLVDPDGARRDGDPAVEVPAVRPVTPSAHLPVSPLAGWTDRFAGLCHGRADAGVRISEAPLGTQVNLRVRRGTPAAEAVHTALGTTLPAATGSVTYAGSDAVLALAPDEFLVLSGPGHGPELVDRLRAAVGASGSVTDVSASRTMIRVTGPRTRDLLAHGLAIDLDKLPESTCAQTVLAQCSVVVFADGPARTDDDLVKILVRSSFAAHLAEWLLLSAPEYV</sequence>
<dbReference type="InterPro" id="IPR041117">
    <property type="entry name" value="SoxA_A3"/>
</dbReference>
<dbReference type="SUPFAM" id="SSF101790">
    <property type="entry name" value="Aminomethyltransferase beta-barrel domain"/>
    <property type="match status" value="1"/>
</dbReference>
<dbReference type="Gene3D" id="3.10.20.440">
    <property type="entry name" value="2Fe-2S iron-sulphur cluster binding domain, sarcosine oxidase, alpha subunit, N-terminal domain"/>
    <property type="match status" value="1"/>
</dbReference>
<evidence type="ECO:0000313" key="7">
    <source>
        <dbReference type="Proteomes" id="UP000460221"/>
    </source>
</evidence>
<dbReference type="SUPFAM" id="SSF103025">
    <property type="entry name" value="Folate-binding domain"/>
    <property type="match status" value="2"/>
</dbReference>
<dbReference type="InterPro" id="IPR036188">
    <property type="entry name" value="FAD/NAD-bd_sf"/>
</dbReference>
<dbReference type="Gene3D" id="3.30.1360.120">
    <property type="entry name" value="Probable tRNA modification gtpase trme, domain 1"/>
    <property type="match status" value="2"/>
</dbReference>
<evidence type="ECO:0000256" key="2">
    <source>
        <dbReference type="ARBA" id="ARBA00023002"/>
    </source>
</evidence>
<dbReference type="Proteomes" id="UP000460221">
    <property type="component" value="Unassembled WGS sequence"/>
</dbReference>
<dbReference type="PRINTS" id="PR00368">
    <property type="entry name" value="FADPNR"/>
</dbReference>
<proteinExistence type="inferred from homology"/>
<feature type="domain" description="GCVT N-terminal" evidence="3">
    <location>
        <begin position="567"/>
        <end position="842"/>
    </location>
</feature>
<dbReference type="AlphaFoldDB" id="A0A7K1FPP2"/>
<evidence type="ECO:0000256" key="1">
    <source>
        <dbReference type="ARBA" id="ARBA00008609"/>
    </source>
</evidence>
<evidence type="ECO:0000259" key="4">
    <source>
        <dbReference type="Pfam" id="PF08669"/>
    </source>
</evidence>
<accession>A0A7K1FPP2</accession>
<keyword evidence="2" id="KW-0560">Oxidoreductase</keyword>
<feature type="domain" description="SoxA A3" evidence="5">
    <location>
        <begin position="470"/>
        <end position="552"/>
    </location>
</feature>
<dbReference type="InterPro" id="IPR028896">
    <property type="entry name" value="GcvT/YgfZ/DmdA"/>
</dbReference>
<protein>
    <submittedName>
        <fullName evidence="6">FAD-dependent oxidoreductase</fullName>
    </submittedName>
</protein>
<dbReference type="Pfam" id="PF04268">
    <property type="entry name" value="SoxG"/>
    <property type="match status" value="1"/>
</dbReference>
<dbReference type="InterPro" id="IPR029043">
    <property type="entry name" value="GcvT/YgfZ_C"/>
</dbReference>
<evidence type="ECO:0000259" key="3">
    <source>
        <dbReference type="Pfam" id="PF01571"/>
    </source>
</evidence>
<gene>
    <name evidence="6" type="ORF">GIS00_15405</name>
</gene>
<dbReference type="InterPro" id="IPR006222">
    <property type="entry name" value="GCVT_N"/>
</dbReference>
<evidence type="ECO:0000259" key="5">
    <source>
        <dbReference type="Pfam" id="PF17806"/>
    </source>
</evidence>
<reference evidence="6 7" key="1">
    <citation type="submission" date="2019-11" db="EMBL/GenBank/DDBJ databases">
        <authorList>
            <person name="Jiang L.-Q."/>
        </authorList>
    </citation>
    <scope>NUCLEOTIDE SEQUENCE [LARGE SCALE GENOMIC DNA]</scope>
    <source>
        <strain evidence="6 7">YIM 132087</strain>
    </source>
</reference>
<comment type="caution">
    <text evidence="6">The sequence shown here is derived from an EMBL/GenBank/DDBJ whole genome shotgun (WGS) entry which is preliminary data.</text>
</comment>
<comment type="similarity">
    <text evidence="1">Belongs to the GcvT family.</text>
</comment>
<dbReference type="PANTHER" id="PTHR43757:SF2">
    <property type="entry name" value="AMINOMETHYLTRANSFERASE, MITOCHONDRIAL"/>
    <property type="match status" value="1"/>
</dbReference>
<dbReference type="Gene3D" id="3.50.50.60">
    <property type="entry name" value="FAD/NAD(P)-binding domain"/>
    <property type="match status" value="1"/>
</dbReference>
<dbReference type="InterPro" id="IPR007375">
    <property type="entry name" value="SoxG"/>
</dbReference>
<dbReference type="Pfam" id="PF17806">
    <property type="entry name" value="SO_alpha_A3"/>
    <property type="match status" value="1"/>
</dbReference>
<dbReference type="PRINTS" id="PR00411">
    <property type="entry name" value="PNDRDTASEI"/>
</dbReference>
<name>A0A7K1FPP2_9ACTN</name>
<dbReference type="RefSeq" id="WP_154769355.1">
    <property type="nucleotide sequence ID" value="NZ_WLYK01000006.1"/>
</dbReference>